<feature type="non-terminal residue" evidence="1">
    <location>
        <position position="72"/>
    </location>
</feature>
<evidence type="ECO:0000313" key="2">
    <source>
        <dbReference type="Proteomes" id="UP000315423"/>
    </source>
</evidence>
<comment type="caution">
    <text evidence="1">The sequence shown here is derived from an EMBL/GenBank/DDBJ whole genome shotgun (WGS) entry which is preliminary data.</text>
</comment>
<name>A0AC61SCV2_9EURY</name>
<dbReference type="EMBL" id="QYBA01000009">
    <property type="protein sequence ID" value="TKY92487.1"/>
    <property type="molecule type" value="Genomic_DNA"/>
</dbReference>
<reference evidence="1" key="1">
    <citation type="submission" date="2018-09" db="EMBL/GenBank/DDBJ databases">
        <title>A genomic encyclopedia of anaerobic methanotrophic archaea.</title>
        <authorList>
            <person name="Skennerton C.T."/>
            <person name="Chadwick G.L."/>
            <person name="Laso-Perez R."/>
            <person name="Leu A.O."/>
            <person name="Speth D.R."/>
            <person name="Yu H."/>
            <person name="Morgan-Lang C."/>
            <person name="Hatzenpichler R."/>
            <person name="Goudeau D."/>
            <person name="Malmstrom R."/>
            <person name="Woyke T."/>
            <person name="Hallam S."/>
            <person name="Tyson G.W."/>
            <person name="Wegener G."/>
            <person name="Boetius A."/>
            <person name="Orphan V.J."/>
        </authorList>
    </citation>
    <scope>NUCLEOTIDE SEQUENCE</scope>
    <source>
        <strain evidence="1">CONS3730D10UFb2</strain>
    </source>
</reference>
<evidence type="ECO:0000313" key="1">
    <source>
        <dbReference type="EMBL" id="TKY92487.1"/>
    </source>
</evidence>
<gene>
    <name evidence="1" type="ORF">C5S46_00405</name>
</gene>
<sequence>MKIIIALFPFGMLSSALFQGTGKEMNALIVTVLRTIILTSLFAVVFAFYFNFGLEGIWLGLVVANVTGSIVA</sequence>
<dbReference type="Proteomes" id="UP000315423">
    <property type="component" value="Unassembled WGS sequence"/>
</dbReference>
<accession>A0AC61SCV2</accession>
<protein>
    <submittedName>
        <fullName evidence="1">MATE family efflux transporter</fullName>
    </submittedName>
</protein>
<organism evidence="1 2">
    <name type="scientific">Candidatus Methanomarinus sp</name>
    <dbReference type="NCBI Taxonomy" id="3386244"/>
    <lineage>
        <taxon>Archaea</taxon>
        <taxon>Methanobacteriati</taxon>
        <taxon>Methanobacteriota</taxon>
        <taxon>Stenosarchaea group</taxon>
        <taxon>Methanomicrobia</taxon>
        <taxon>Methanosarcinales</taxon>
        <taxon>ANME-2 cluster</taxon>
        <taxon>Candidatus Methanocomedenaceae</taxon>
        <taxon>Candidatus Methanomarinus</taxon>
    </lineage>
</organism>
<proteinExistence type="predicted"/>